<feature type="transmembrane region" description="Helical" evidence="1">
    <location>
        <begin position="16"/>
        <end position="35"/>
    </location>
</feature>
<reference evidence="2" key="1">
    <citation type="journal article" date="2015" name="Proc. Natl. Acad. Sci. U.S.A.">
        <title>Networks of energetic and metabolic interactions define dynamics in microbial communities.</title>
        <authorList>
            <person name="Embree M."/>
            <person name="Liu J.K."/>
            <person name="Al-Bassam M.M."/>
            <person name="Zengler K."/>
        </authorList>
    </citation>
    <scope>NUCLEOTIDE SEQUENCE</scope>
</reference>
<organism evidence="2">
    <name type="scientific">hydrocarbon metagenome</name>
    <dbReference type="NCBI Taxonomy" id="938273"/>
    <lineage>
        <taxon>unclassified sequences</taxon>
        <taxon>metagenomes</taxon>
        <taxon>ecological metagenomes</taxon>
    </lineage>
</organism>
<keyword evidence="1" id="KW-1133">Transmembrane helix</keyword>
<evidence type="ECO:0000313" key="2">
    <source>
        <dbReference type="EMBL" id="KUG12491.1"/>
    </source>
</evidence>
<accession>A0A0W8EV19</accession>
<comment type="caution">
    <text evidence="2">The sequence shown here is derived from an EMBL/GenBank/DDBJ whole genome shotgun (WGS) entry which is preliminary data.</text>
</comment>
<gene>
    <name evidence="2" type="ORF">ASZ90_016436</name>
</gene>
<evidence type="ECO:0000256" key="1">
    <source>
        <dbReference type="SAM" id="Phobius"/>
    </source>
</evidence>
<name>A0A0W8EV19_9ZZZZ</name>
<keyword evidence="1" id="KW-0812">Transmembrane</keyword>
<dbReference type="AlphaFoldDB" id="A0A0W8EV19"/>
<protein>
    <submittedName>
        <fullName evidence="2">Uncharacterized protein</fullName>
    </submittedName>
</protein>
<dbReference type="EMBL" id="LNQE01001727">
    <property type="protein sequence ID" value="KUG12491.1"/>
    <property type="molecule type" value="Genomic_DNA"/>
</dbReference>
<proteinExistence type="predicted"/>
<sequence length="47" mass="5581">MVYHIRQLFDPPMGTLIWRVSGIALFAGIEWYMIIENDTCRGGFFWK</sequence>
<keyword evidence="1" id="KW-0472">Membrane</keyword>